<evidence type="ECO:0000313" key="2">
    <source>
        <dbReference type="Proteomes" id="UP000250186"/>
    </source>
</evidence>
<keyword evidence="2" id="KW-1185">Reference proteome</keyword>
<name>A0ABX9ESB1_9GAMM</name>
<accession>A0ABX9ESB1</accession>
<reference evidence="1 2" key="1">
    <citation type="submission" date="2016-02" db="EMBL/GenBank/DDBJ databases">
        <title>Species-wide whole genome sequencing reveals diversity, host range in Lonsdalea quercina.</title>
        <authorList>
            <person name="Li Y."/>
        </authorList>
    </citation>
    <scope>NUCLEOTIDE SEQUENCE [LARGE SCALE GENOMIC DNA]</scope>
    <source>
        <strain evidence="1 2">CFCC 12721</strain>
    </source>
</reference>
<dbReference type="RefSeq" id="WP_112092634.1">
    <property type="nucleotide sequence ID" value="NZ_LUSR01000009.1"/>
</dbReference>
<sequence>MIAILTSGVALGVHVPGLLLARRLQEHHVASRVDVFEQLMRADKQEKINQSKQAFHRNFRVALAGQRLARDLMPELDEGALARLFSAWEQSGVKRFVVVSGFWQPIIQRYRQHHADIAVDRCHIDSVTSPSFQCTESVPSARDIWLASAADGALPWSIPVSYADPIPWHQRSNRILAHGGGWGLGTYAERAPALAEQNIGIDIVAYHHDDITDTRCRYFMIDPDWRPWQDSGFPPFGEVTGRDTPVSFQRRDDHHDSFELARQALGILSKPGGGTLLDSLWSATPLIFLEPFGPHEQCNASLWERLKLGITLEHWRQQRFSLKVLETLHQNLLAQRRRVPDYARYLAGAGA</sequence>
<dbReference type="Proteomes" id="UP000250186">
    <property type="component" value="Unassembled WGS sequence"/>
</dbReference>
<organism evidence="1 2">
    <name type="scientific">Lonsdalea populi</name>
    <dbReference type="NCBI Taxonomy" id="1172565"/>
    <lineage>
        <taxon>Bacteria</taxon>
        <taxon>Pseudomonadati</taxon>
        <taxon>Pseudomonadota</taxon>
        <taxon>Gammaproteobacteria</taxon>
        <taxon>Enterobacterales</taxon>
        <taxon>Pectobacteriaceae</taxon>
        <taxon>Lonsdalea</taxon>
    </lineage>
</organism>
<gene>
    <name evidence="1" type="ORF">AU492_02400</name>
</gene>
<protein>
    <recommendedName>
        <fullName evidence="3">UDP-glucuronosyltransferase</fullName>
    </recommendedName>
</protein>
<evidence type="ECO:0000313" key="1">
    <source>
        <dbReference type="EMBL" id="RAT37159.1"/>
    </source>
</evidence>
<proteinExistence type="predicted"/>
<dbReference type="EMBL" id="LUSW01000004">
    <property type="protein sequence ID" value="RAT37159.1"/>
    <property type="molecule type" value="Genomic_DNA"/>
</dbReference>
<evidence type="ECO:0008006" key="3">
    <source>
        <dbReference type="Google" id="ProtNLM"/>
    </source>
</evidence>
<comment type="caution">
    <text evidence="1">The sequence shown here is derived from an EMBL/GenBank/DDBJ whole genome shotgun (WGS) entry which is preliminary data.</text>
</comment>